<evidence type="ECO:0000313" key="1">
    <source>
        <dbReference type="EMBL" id="KAH7515569.1"/>
    </source>
</evidence>
<dbReference type="AlphaFoldDB" id="A0A978UL67"/>
<proteinExistence type="predicted"/>
<organism evidence="1 2">
    <name type="scientific">Ziziphus jujuba var. spinosa</name>
    <dbReference type="NCBI Taxonomy" id="714518"/>
    <lineage>
        <taxon>Eukaryota</taxon>
        <taxon>Viridiplantae</taxon>
        <taxon>Streptophyta</taxon>
        <taxon>Embryophyta</taxon>
        <taxon>Tracheophyta</taxon>
        <taxon>Spermatophyta</taxon>
        <taxon>Magnoliopsida</taxon>
        <taxon>eudicotyledons</taxon>
        <taxon>Gunneridae</taxon>
        <taxon>Pentapetalae</taxon>
        <taxon>rosids</taxon>
        <taxon>fabids</taxon>
        <taxon>Rosales</taxon>
        <taxon>Rhamnaceae</taxon>
        <taxon>Paliureae</taxon>
        <taxon>Ziziphus</taxon>
    </lineage>
</organism>
<name>A0A978UL67_ZIZJJ</name>
<dbReference type="Proteomes" id="UP000813462">
    <property type="component" value="Unassembled WGS sequence"/>
</dbReference>
<dbReference type="EMBL" id="JAEACU010000010">
    <property type="protein sequence ID" value="KAH7515569.1"/>
    <property type="molecule type" value="Genomic_DNA"/>
</dbReference>
<reference evidence="1" key="1">
    <citation type="journal article" date="2021" name="Front. Plant Sci.">
        <title>Chromosome-Scale Genome Assembly for Chinese Sour Jujube and Insights Into Its Genome Evolution and Domestication Signature.</title>
        <authorList>
            <person name="Shen L.-Y."/>
            <person name="Luo H."/>
            <person name="Wang X.-L."/>
            <person name="Wang X.-M."/>
            <person name="Qiu X.-J."/>
            <person name="Liu H."/>
            <person name="Zhou S.-S."/>
            <person name="Jia K.-H."/>
            <person name="Nie S."/>
            <person name="Bao Y.-T."/>
            <person name="Zhang R.-G."/>
            <person name="Yun Q.-Z."/>
            <person name="Chai Y.-H."/>
            <person name="Lu J.-Y."/>
            <person name="Li Y."/>
            <person name="Zhao S.-W."/>
            <person name="Mao J.-F."/>
            <person name="Jia S.-G."/>
            <person name="Mao Y.-M."/>
        </authorList>
    </citation>
    <scope>NUCLEOTIDE SEQUENCE</scope>
    <source>
        <strain evidence="1">AT0</strain>
        <tissue evidence="1">Leaf</tissue>
    </source>
</reference>
<accession>A0A978UL67</accession>
<protein>
    <submittedName>
        <fullName evidence="1">Uncharacterized protein</fullName>
    </submittedName>
</protein>
<evidence type="ECO:0000313" key="2">
    <source>
        <dbReference type="Proteomes" id="UP000813462"/>
    </source>
</evidence>
<comment type="caution">
    <text evidence="1">The sequence shown here is derived from an EMBL/GenBank/DDBJ whole genome shotgun (WGS) entry which is preliminary data.</text>
</comment>
<gene>
    <name evidence="1" type="ORF">FEM48_Zijuj10G0040600</name>
</gene>
<sequence length="94" mass="10781">MDGLPEPSSHPQCNSHAQFHNSFRKSNVYIALSGRYVFRCSLVITLKSTILLQTVNLMRRIERPLPDHIIGSLIWHFKIPTKDIQRNEAKIGVV</sequence>